<dbReference type="Pfam" id="PF06335">
    <property type="entry name" value="DUF1054"/>
    <property type="match status" value="1"/>
</dbReference>
<dbReference type="HAMAP" id="MF_01851">
    <property type="entry name" value="UPF0637"/>
    <property type="match status" value="1"/>
</dbReference>
<evidence type="ECO:0000313" key="3">
    <source>
        <dbReference type="Proteomes" id="UP000198734"/>
    </source>
</evidence>
<sequence length="209" mass="24348">MSKTFWTKEDFDVFQIDGLENRMAGLIEKVRPKFEELGNHYSHYFSTLLGQEYYAHVAKHARRSVNPPKDSWVAFAPYKRGYKALPHFQIGLWGSHAFIILAVIYEAPDKVNIAERLLKKKSLFNNLPSDFIISGDHMKPDASLLKKEKKEGLEQLLVRLKDVKKAEFLVGRHISKDEAVQFTEEEFLKFAEETFDHLIPIYKTMVQMK</sequence>
<reference evidence="3" key="1">
    <citation type="submission" date="2016-10" db="EMBL/GenBank/DDBJ databases">
        <authorList>
            <person name="Varghese N."/>
            <person name="Submissions S."/>
        </authorList>
    </citation>
    <scope>NUCLEOTIDE SEQUENCE [LARGE SCALE GENOMIC DNA]</scope>
    <source>
        <strain evidence="3">DSM 11706</strain>
    </source>
</reference>
<dbReference type="OrthoDB" id="9812818at2"/>
<accession>A0A1I5WP18</accession>
<dbReference type="RefSeq" id="WP_093535412.1">
    <property type="nucleotide sequence ID" value="NZ_FOXU01000001.1"/>
</dbReference>
<comment type="similarity">
    <text evidence="1">Belongs to the UPF0637 family.</text>
</comment>
<evidence type="ECO:0000256" key="1">
    <source>
        <dbReference type="HAMAP-Rule" id="MF_01851"/>
    </source>
</evidence>
<gene>
    <name evidence="2" type="ORF">SAMN05421670_1373</name>
</gene>
<keyword evidence="3" id="KW-1185">Reference proteome</keyword>
<name>A0A1I5WP18_9BACI</name>
<dbReference type="EMBL" id="FOXU01000001">
    <property type="protein sequence ID" value="SFQ21533.1"/>
    <property type="molecule type" value="Genomic_DNA"/>
</dbReference>
<dbReference type="STRING" id="126156.SAMN05421670_1373"/>
<organism evidence="2 3">
    <name type="scientific">Psychrobacillus psychrotolerans</name>
    <dbReference type="NCBI Taxonomy" id="126156"/>
    <lineage>
        <taxon>Bacteria</taxon>
        <taxon>Bacillati</taxon>
        <taxon>Bacillota</taxon>
        <taxon>Bacilli</taxon>
        <taxon>Bacillales</taxon>
        <taxon>Bacillaceae</taxon>
        <taxon>Psychrobacillus</taxon>
    </lineage>
</organism>
<dbReference type="PIRSF" id="PIRSF021332">
    <property type="entry name" value="DUF1054"/>
    <property type="match status" value="1"/>
</dbReference>
<dbReference type="Proteomes" id="UP000198734">
    <property type="component" value="Unassembled WGS sequence"/>
</dbReference>
<dbReference type="AlphaFoldDB" id="A0A1I5WP18"/>
<dbReference type="InterPro" id="IPR009403">
    <property type="entry name" value="UPF0637"/>
</dbReference>
<proteinExistence type="inferred from homology"/>
<dbReference type="Gene3D" id="3.30.930.20">
    <property type="entry name" value="Protein of unknown function DUF1054"/>
    <property type="match status" value="1"/>
</dbReference>
<evidence type="ECO:0000313" key="2">
    <source>
        <dbReference type="EMBL" id="SFQ21533.1"/>
    </source>
</evidence>
<dbReference type="SUPFAM" id="SSF142913">
    <property type="entry name" value="YktB/PF0168-like"/>
    <property type="match status" value="1"/>
</dbReference>
<dbReference type="InterPro" id="IPR053707">
    <property type="entry name" value="UPF0637_domain_sf"/>
</dbReference>
<protein>
    <recommendedName>
        <fullName evidence="1">UPF0637 protein SAMN05421670_1373</fullName>
    </recommendedName>
</protein>